<proteinExistence type="inferred from homology"/>
<evidence type="ECO:0000256" key="8">
    <source>
        <dbReference type="ARBA" id="ARBA00022989"/>
    </source>
</evidence>
<evidence type="ECO:0000256" key="4">
    <source>
        <dbReference type="ARBA" id="ARBA00022448"/>
    </source>
</evidence>
<evidence type="ECO:0000256" key="2">
    <source>
        <dbReference type="ARBA" id="ARBA00010527"/>
    </source>
</evidence>
<dbReference type="InterPro" id="IPR038221">
    <property type="entry name" value="YidC_periplasmic_sf"/>
</dbReference>
<reference evidence="16 17" key="1">
    <citation type="journal article" date="2009" name="Appl. Environ. Microbiol.">
        <title>Genomic analysis of 'Elusimicrobium minutum,' the first cultivated representative of the phylum 'Elusimicrobia' (formerly termite group 1).</title>
        <authorList>
            <person name="Herlemann D.P.R."/>
            <person name="Geissinger O."/>
            <person name="Ikeda-Ohtsubo W."/>
            <person name="Kunin V."/>
            <person name="Sun H."/>
            <person name="Lapidus A."/>
            <person name="Hugenholtz P."/>
            <person name="Brune A."/>
        </authorList>
    </citation>
    <scope>NUCLEOTIDE SEQUENCE [LARGE SCALE GENOMIC DNA]</scope>
    <source>
        <strain evidence="16 17">Pei191</strain>
    </source>
</reference>
<keyword evidence="10 13" id="KW-0143">Chaperone</keyword>
<protein>
    <recommendedName>
        <fullName evidence="3 13">Membrane protein insertase YidC</fullName>
    </recommendedName>
    <alternativeName>
        <fullName evidence="12 13">Foldase YidC</fullName>
    </alternativeName>
    <alternativeName>
        <fullName evidence="11 13">Membrane integrase YidC</fullName>
    </alternativeName>
    <alternativeName>
        <fullName evidence="13">Membrane protein YidC</fullName>
    </alternativeName>
</protein>
<dbReference type="InterPro" id="IPR019998">
    <property type="entry name" value="Membr_insert_YidC"/>
</dbReference>
<keyword evidence="5 13" id="KW-1003">Cell membrane</keyword>
<evidence type="ECO:0000259" key="14">
    <source>
        <dbReference type="Pfam" id="PF02096"/>
    </source>
</evidence>
<dbReference type="GO" id="GO:0051205">
    <property type="term" value="P:protein insertion into membrane"/>
    <property type="evidence" value="ECO:0007669"/>
    <property type="project" value="TreeGrafter"/>
</dbReference>
<evidence type="ECO:0000256" key="9">
    <source>
        <dbReference type="ARBA" id="ARBA00023136"/>
    </source>
</evidence>
<dbReference type="PANTHER" id="PTHR12428:SF65">
    <property type="entry name" value="CYTOCHROME C OXIDASE ASSEMBLY PROTEIN COX18, MITOCHONDRIAL"/>
    <property type="match status" value="1"/>
</dbReference>
<evidence type="ECO:0000256" key="6">
    <source>
        <dbReference type="ARBA" id="ARBA00022692"/>
    </source>
</evidence>
<dbReference type="PRINTS" id="PR00701">
    <property type="entry name" value="60KDINNERMP"/>
</dbReference>
<dbReference type="AlphaFoldDB" id="B2KE67"/>
<dbReference type="PRINTS" id="PR01900">
    <property type="entry name" value="YIDCPROTEIN"/>
</dbReference>
<dbReference type="NCBIfam" id="TIGR03593">
    <property type="entry name" value="yidC_nterm"/>
    <property type="match status" value="1"/>
</dbReference>
<keyword evidence="4 13" id="KW-0813">Transport</keyword>
<comment type="subcellular location">
    <subcellularLocation>
        <location evidence="1 13">Cell inner membrane</location>
        <topology evidence="1 13">Multi-pass membrane protein</topology>
    </subcellularLocation>
</comment>
<evidence type="ECO:0000313" key="16">
    <source>
        <dbReference type="EMBL" id="ACC98813.1"/>
    </source>
</evidence>
<dbReference type="PANTHER" id="PTHR12428">
    <property type="entry name" value="OXA1"/>
    <property type="match status" value="1"/>
</dbReference>
<accession>B2KE67</accession>
<evidence type="ECO:0000256" key="3">
    <source>
        <dbReference type="ARBA" id="ARBA00015325"/>
    </source>
</evidence>
<evidence type="ECO:0000313" key="17">
    <source>
        <dbReference type="Proteomes" id="UP000001029"/>
    </source>
</evidence>
<dbReference type="Proteomes" id="UP000001029">
    <property type="component" value="Chromosome"/>
</dbReference>
<dbReference type="GO" id="GO:0032977">
    <property type="term" value="F:membrane insertase activity"/>
    <property type="evidence" value="ECO:0007669"/>
    <property type="project" value="InterPro"/>
</dbReference>
<comment type="function">
    <text evidence="13">Required for the insertion and/or proper folding and/or complex formation of integral membrane proteins into the membrane. Involved in integration of membrane proteins that insert both dependently and independently of the Sec translocase complex, as well as at least some lipoproteins. Aids folding of multispanning membrane proteins.</text>
</comment>
<gene>
    <name evidence="13" type="primary">yidC</name>
    <name evidence="16" type="ordered locus">Emin_1263</name>
</gene>
<comment type="similarity">
    <text evidence="2 13">Belongs to the OXA1/ALB3/YidC family. Type 1 subfamily.</text>
</comment>
<dbReference type="GO" id="GO:0015031">
    <property type="term" value="P:protein transport"/>
    <property type="evidence" value="ECO:0007669"/>
    <property type="project" value="UniProtKB-KW"/>
</dbReference>
<dbReference type="KEGG" id="emi:Emin_1263"/>
<dbReference type="GO" id="GO:0005886">
    <property type="term" value="C:plasma membrane"/>
    <property type="evidence" value="ECO:0007669"/>
    <property type="project" value="UniProtKB-SubCell"/>
</dbReference>
<dbReference type="RefSeq" id="WP_012415428.1">
    <property type="nucleotide sequence ID" value="NC_010644.1"/>
</dbReference>
<evidence type="ECO:0000256" key="10">
    <source>
        <dbReference type="ARBA" id="ARBA00023186"/>
    </source>
</evidence>
<comment type="caution">
    <text evidence="13">Lacks conserved residue(s) required for the propagation of feature annotation.</text>
</comment>
<keyword evidence="8 13" id="KW-1133">Transmembrane helix</keyword>
<keyword evidence="13" id="KW-0997">Cell inner membrane</keyword>
<dbReference type="InterPro" id="IPR001708">
    <property type="entry name" value="YidC/ALB3/OXA1/COX18"/>
</dbReference>
<dbReference type="EMBL" id="CP001055">
    <property type="protein sequence ID" value="ACC98813.1"/>
    <property type="molecule type" value="Genomic_DNA"/>
</dbReference>
<name>B2KE67_ELUMP</name>
<sequence length="531" mass="60729">MENKKFLMAFLVFFIALLMYQQFYALPKAQEAKAKQEASLVAEQAVTATKSNSSITKTALTPSDKQVEEKFYDFSTKVADIKFTSKGAGIKDYIFKDCVGDVNLTPYTEEGFYTTFPRLTFKEAGRTENSITFTVEEGYIRINKTYTFNDDGINNLSLSIENRSTKEQTLDQFYFNFGPGIGTVESEKSDNSREMKAVYITQEEGKKFPTFHNRSKEKIEDSVKDGNWIWAGLNNRYFLAVLIPQNWKSGLLETEKVIVDSHPRFFGLLGKAKVEGPMLKITVPAMSLPPKSKTVLQSDFYFGPKDYKTFQTMPYSLDKSIEFGFFGALGKMVRWVLETLYRFTGNYGVAIIILAVLFQITMLRLTIMQHKSSMVMQKIQPEMKSIQERYKNDQTAQQQAMLALYKKHKFNPFMGCLPLLIQLPIFIALFNAFRTSWELHGAGFVWWITDLSAKDPFYVLPIVMGGVMFIQQRITAPVGSDPTQTAMLKWMPVIFTFVFINFPAGLVLYWLTNSIISLGIQLYMKRKMAKA</sequence>
<evidence type="ECO:0000256" key="1">
    <source>
        <dbReference type="ARBA" id="ARBA00004429"/>
    </source>
</evidence>
<keyword evidence="9 13" id="KW-0472">Membrane</keyword>
<evidence type="ECO:0000256" key="5">
    <source>
        <dbReference type="ARBA" id="ARBA00022475"/>
    </source>
</evidence>
<evidence type="ECO:0000256" key="11">
    <source>
        <dbReference type="ARBA" id="ARBA00033245"/>
    </source>
</evidence>
<feature type="transmembrane region" description="Helical" evidence="13">
    <location>
        <begin position="347"/>
        <end position="367"/>
    </location>
</feature>
<keyword evidence="6 13" id="KW-0812">Transmembrane</keyword>
<feature type="transmembrane region" description="Helical" evidence="13">
    <location>
        <begin position="486"/>
        <end position="502"/>
    </location>
</feature>
<evidence type="ECO:0000259" key="15">
    <source>
        <dbReference type="Pfam" id="PF14849"/>
    </source>
</evidence>
<dbReference type="Gene3D" id="2.70.98.90">
    <property type="match status" value="1"/>
</dbReference>
<feature type="domain" description="Membrane insertase YidC N-terminal" evidence="15">
    <location>
        <begin position="123"/>
        <end position="335"/>
    </location>
</feature>
<dbReference type="STRING" id="445932.Emin_1263"/>
<keyword evidence="17" id="KW-1185">Reference proteome</keyword>
<dbReference type="HAMAP" id="MF_01810">
    <property type="entry name" value="YidC_type1"/>
    <property type="match status" value="1"/>
</dbReference>
<dbReference type="InterPro" id="IPR028055">
    <property type="entry name" value="YidC/Oxa/ALB_C"/>
</dbReference>
<dbReference type="OrthoDB" id="9780552at2"/>
<comment type="subunit">
    <text evidence="13">Interacts with the Sec translocase complex via SecD. Specifically interacts with transmembrane segments of nascent integral membrane proteins during membrane integration.</text>
</comment>
<dbReference type="CDD" id="cd19961">
    <property type="entry name" value="EcYidC-like_peri"/>
    <property type="match status" value="1"/>
</dbReference>
<keyword evidence="7 13" id="KW-0653">Protein transport</keyword>
<dbReference type="Pfam" id="PF02096">
    <property type="entry name" value="60KD_IMP"/>
    <property type="match status" value="1"/>
</dbReference>
<dbReference type="HOGENOM" id="CLU_016535_3_0_0"/>
<feature type="transmembrane region" description="Helical" evidence="13">
    <location>
        <begin position="416"/>
        <end position="437"/>
    </location>
</feature>
<feature type="domain" description="Membrane insertase YidC/Oxa/ALB C-terminal" evidence="14">
    <location>
        <begin position="347"/>
        <end position="526"/>
    </location>
</feature>
<organism evidence="16 17">
    <name type="scientific">Elusimicrobium minutum (strain Pei191)</name>
    <dbReference type="NCBI Taxonomy" id="445932"/>
    <lineage>
        <taxon>Bacteria</taxon>
        <taxon>Pseudomonadati</taxon>
        <taxon>Elusimicrobiota</taxon>
        <taxon>Elusimicrobia</taxon>
        <taxon>Elusimicrobiales</taxon>
        <taxon>Elusimicrobiaceae</taxon>
        <taxon>Elusimicrobium</taxon>
    </lineage>
</organism>
<evidence type="ECO:0000256" key="13">
    <source>
        <dbReference type="HAMAP-Rule" id="MF_01810"/>
    </source>
</evidence>
<dbReference type="InterPro" id="IPR047196">
    <property type="entry name" value="YidC_ALB_C"/>
</dbReference>
<evidence type="ECO:0000256" key="12">
    <source>
        <dbReference type="ARBA" id="ARBA00033342"/>
    </source>
</evidence>
<dbReference type="CDD" id="cd20070">
    <property type="entry name" value="5TM_YidC_Alb3"/>
    <property type="match status" value="1"/>
</dbReference>
<evidence type="ECO:0000256" key="7">
    <source>
        <dbReference type="ARBA" id="ARBA00022927"/>
    </source>
</evidence>
<dbReference type="NCBIfam" id="TIGR03592">
    <property type="entry name" value="yidC_oxa1_cterm"/>
    <property type="match status" value="1"/>
</dbReference>
<dbReference type="Pfam" id="PF14849">
    <property type="entry name" value="YidC_periplas"/>
    <property type="match status" value="1"/>
</dbReference>
<dbReference type="InterPro" id="IPR028053">
    <property type="entry name" value="Membr_insert_YidC_N"/>
</dbReference>